<keyword evidence="6" id="KW-1185">Reference proteome</keyword>
<evidence type="ECO:0000256" key="2">
    <source>
        <dbReference type="ARBA" id="ARBA00023139"/>
    </source>
</evidence>
<evidence type="ECO:0000256" key="3">
    <source>
        <dbReference type="ARBA" id="ARBA00023288"/>
    </source>
</evidence>
<keyword evidence="3" id="KW-0449">Lipoprotein</keyword>
<dbReference type="PANTHER" id="PTHR35269">
    <property type="entry name" value="SMALL VCP/P97-INTERACTING PROTEIN"/>
    <property type="match status" value="1"/>
</dbReference>
<organism evidence="5 6">
    <name type="scientific">Apodemus speciosus</name>
    <name type="common">Large Japanese field mouse</name>
    <dbReference type="NCBI Taxonomy" id="105296"/>
    <lineage>
        <taxon>Eukaryota</taxon>
        <taxon>Metazoa</taxon>
        <taxon>Chordata</taxon>
        <taxon>Craniata</taxon>
        <taxon>Vertebrata</taxon>
        <taxon>Euteleostomi</taxon>
        <taxon>Mammalia</taxon>
        <taxon>Eutheria</taxon>
        <taxon>Euarchontoglires</taxon>
        <taxon>Glires</taxon>
        <taxon>Rodentia</taxon>
        <taxon>Myomorpha</taxon>
        <taxon>Muroidea</taxon>
        <taxon>Muridae</taxon>
        <taxon>Murinae</taxon>
        <taxon>Apodemus</taxon>
    </lineage>
</organism>
<accession>A0ABQ0EYL7</accession>
<dbReference type="Pfam" id="PF15811">
    <property type="entry name" value="SVIP"/>
    <property type="match status" value="1"/>
</dbReference>
<reference evidence="5 6" key="1">
    <citation type="submission" date="2024-08" db="EMBL/GenBank/DDBJ databases">
        <title>The draft genome of Apodemus speciosus.</title>
        <authorList>
            <person name="Nabeshima K."/>
            <person name="Suzuki S."/>
            <person name="Onuma M."/>
        </authorList>
    </citation>
    <scope>NUCLEOTIDE SEQUENCE [LARGE SCALE GENOMIC DNA]</scope>
    <source>
        <strain evidence="5">IB14-021</strain>
    </source>
</reference>
<gene>
    <name evidence="5" type="ORF">APTSU1_000737500</name>
</gene>
<dbReference type="PANTHER" id="PTHR35269:SF1">
    <property type="entry name" value="SMALL VCP_P97-INTERACTING PROTEIN"/>
    <property type="match status" value="1"/>
</dbReference>
<keyword evidence="1" id="KW-0519">Myristate</keyword>
<name>A0ABQ0EYL7_APOSI</name>
<sequence>MGLCFPCPAESAPPSPSPEEKRQKLAEAAERRQKEAASRGILDIQSVEAKKKKKEHLEKQMETSGPPTAGGLRGGVCQVNAETLRGQRASRSPAAGVTGGGGPPGVRAED</sequence>
<comment type="caution">
    <text evidence="5">The sequence shown here is derived from an EMBL/GenBank/DDBJ whole genome shotgun (WGS) entry which is preliminary data.</text>
</comment>
<dbReference type="InterPro" id="IPR031632">
    <property type="entry name" value="SVIP"/>
</dbReference>
<proteinExistence type="predicted"/>
<protein>
    <submittedName>
        <fullName evidence="5">Small VCP/p97-interacting protein</fullName>
    </submittedName>
</protein>
<dbReference type="Proteomes" id="UP001623349">
    <property type="component" value="Unassembled WGS sequence"/>
</dbReference>
<dbReference type="EMBL" id="BAAFST010000007">
    <property type="protein sequence ID" value="GAB1292144.1"/>
    <property type="molecule type" value="Genomic_DNA"/>
</dbReference>
<evidence type="ECO:0000313" key="5">
    <source>
        <dbReference type="EMBL" id="GAB1292144.1"/>
    </source>
</evidence>
<feature type="compositionally biased region" description="Basic and acidic residues" evidence="4">
    <location>
        <begin position="18"/>
        <end position="37"/>
    </location>
</feature>
<keyword evidence="2" id="KW-0564">Palmitate</keyword>
<evidence type="ECO:0000256" key="1">
    <source>
        <dbReference type="ARBA" id="ARBA00022707"/>
    </source>
</evidence>
<dbReference type="InterPro" id="IPR055366">
    <property type="entry name" value="SVIP_metazoa"/>
</dbReference>
<evidence type="ECO:0000256" key="4">
    <source>
        <dbReference type="SAM" id="MobiDB-lite"/>
    </source>
</evidence>
<evidence type="ECO:0000313" key="6">
    <source>
        <dbReference type="Proteomes" id="UP001623349"/>
    </source>
</evidence>
<feature type="region of interest" description="Disordered" evidence="4">
    <location>
        <begin position="1"/>
        <end position="110"/>
    </location>
</feature>